<evidence type="ECO:0000313" key="2">
    <source>
        <dbReference type="Proteomes" id="UP000198649"/>
    </source>
</evidence>
<dbReference type="EMBL" id="FOQG01000014">
    <property type="protein sequence ID" value="SFI85358.1"/>
    <property type="molecule type" value="Genomic_DNA"/>
</dbReference>
<protein>
    <submittedName>
        <fullName evidence="1">Uncharacterized protein</fullName>
    </submittedName>
</protein>
<keyword evidence="2" id="KW-1185">Reference proteome</keyword>
<reference evidence="1 2" key="1">
    <citation type="submission" date="2016-10" db="EMBL/GenBank/DDBJ databases">
        <authorList>
            <person name="de Groot N.N."/>
        </authorList>
    </citation>
    <scope>NUCLEOTIDE SEQUENCE [LARGE SCALE GENOMIC DNA]</scope>
    <source>
        <strain evidence="1 2">CGMCC 1.11156</strain>
    </source>
</reference>
<gene>
    <name evidence="1" type="ORF">SAMN05216561_11413</name>
</gene>
<proteinExistence type="predicted"/>
<accession>A0A1I3LKS8</accession>
<dbReference type="Proteomes" id="UP000198649">
    <property type="component" value="Unassembled WGS sequence"/>
</dbReference>
<dbReference type="STRING" id="1005945.SAMN05216561_11413"/>
<dbReference type="AlphaFoldDB" id="A0A1I3LKS8"/>
<name>A0A1I3LKS8_9ACTN</name>
<organism evidence="1 2">
    <name type="scientific">Nocardioides psychrotolerans</name>
    <dbReference type="NCBI Taxonomy" id="1005945"/>
    <lineage>
        <taxon>Bacteria</taxon>
        <taxon>Bacillati</taxon>
        <taxon>Actinomycetota</taxon>
        <taxon>Actinomycetes</taxon>
        <taxon>Propionibacteriales</taxon>
        <taxon>Nocardioidaceae</taxon>
        <taxon>Nocardioides</taxon>
    </lineage>
</organism>
<evidence type="ECO:0000313" key="1">
    <source>
        <dbReference type="EMBL" id="SFI85358.1"/>
    </source>
</evidence>
<sequence length="149" mass="16144">MQPGWDDDLMAIADAAGVIASAHPDFDGLFLLDPLVAEGLTNMAIELGIRTWATTDPAVIEDTIYDLDTPIDLRPTGYLHEPTGMWVEDDQHHGCVGTDCDRLICVCPDALCAGHTERACPHYELLCDECRGECRDCVIDGQDDAGVLG</sequence>